<name>A0AA39K932_ARMTA</name>
<organism evidence="1 2">
    <name type="scientific">Armillaria tabescens</name>
    <name type="common">Ringless honey mushroom</name>
    <name type="synonym">Agaricus tabescens</name>
    <dbReference type="NCBI Taxonomy" id="1929756"/>
    <lineage>
        <taxon>Eukaryota</taxon>
        <taxon>Fungi</taxon>
        <taxon>Dikarya</taxon>
        <taxon>Basidiomycota</taxon>
        <taxon>Agaricomycotina</taxon>
        <taxon>Agaricomycetes</taxon>
        <taxon>Agaricomycetidae</taxon>
        <taxon>Agaricales</taxon>
        <taxon>Marasmiineae</taxon>
        <taxon>Physalacriaceae</taxon>
        <taxon>Desarmillaria</taxon>
    </lineage>
</organism>
<sequence>MLWTRLMRRVRFYARSCKKLPIHNHSHNRLPVVVTLNLLRTLHRRHRLGTTLHLAISISPTYFLPSPLTPITLHQCPLLSSHLTHNSHPTLKPDDLLIGSDQRESFCVTITYINIIIEFLEILLKKVALPSTCDSCYGLRQSCLGSGCLKS</sequence>
<accession>A0AA39K932</accession>
<dbReference type="EMBL" id="JAUEPS010000025">
    <property type="protein sequence ID" value="KAK0455561.1"/>
    <property type="molecule type" value="Genomic_DNA"/>
</dbReference>
<keyword evidence="2" id="KW-1185">Reference proteome</keyword>
<dbReference type="AlphaFoldDB" id="A0AA39K932"/>
<dbReference type="Proteomes" id="UP001175211">
    <property type="component" value="Unassembled WGS sequence"/>
</dbReference>
<proteinExistence type="predicted"/>
<dbReference type="RefSeq" id="XP_060329071.1">
    <property type="nucleotide sequence ID" value="XM_060473603.1"/>
</dbReference>
<evidence type="ECO:0000313" key="1">
    <source>
        <dbReference type="EMBL" id="KAK0455561.1"/>
    </source>
</evidence>
<evidence type="ECO:0000313" key="2">
    <source>
        <dbReference type="Proteomes" id="UP001175211"/>
    </source>
</evidence>
<reference evidence="1" key="1">
    <citation type="submission" date="2023-06" db="EMBL/GenBank/DDBJ databases">
        <authorList>
            <consortium name="Lawrence Berkeley National Laboratory"/>
            <person name="Ahrendt S."/>
            <person name="Sahu N."/>
            <person name="Indic B."/>
            <person name="Wong-Bajracharya J."/>
            <person name="Merenyi Z."/>
            <person name="Ke H.-M."/>
            <person name="Monk M."/>
            <person name="Kocsube S."/>
            <person name="Drula E."/>
            <person name="Lipzen A."/>
            <person name="Balint B."/>
            <person name="Henrissat B."/>
            <person name="Andreopoulos B."/>
            <person name="Martin F.M."/>
            <person name="Harder C.B."/>
            <person name="Rigling D."/>
            <person name="Ford K.L."/>
            <person name="Foster G.D."/>
            <person name="Pangilinan J."/>
            <person name="Papanicolaou A."/>
            <person name="Barry K."/>
            <person name="LaButti K."/>
            <person name="Viragh M."/>
            <person name="Koriabine M."/>
            <person name="Yan M."/>
            <person name="Riley R."/>
            <person name="Champramary S."/>
            <person name="Plett K.L."/>
            <person name="Tsai I.J."/>
            <person name="Slot J."/>
            <person name="Sipos G."/>
            <person name="Plett J."/>
            <person name="Nagy L.G."/>
            <person name="Grigoriev I.V."/>
        </authorList>
    </citation>
    <scope>NUCLEOTIDE SEQUENCE</scope>
    <source>
        <strain evidence="1">CCBAS 213</strain>
    </source>
</reference>
<dbReference type="GeneID" id="85357151"/>
<protein>
    <submittedName>
        <fullName evidence="1">Uncharacterized protein</fullName>
    </submittedName>
</protein>
<comment type="caution">
    <text evidence="1">The sequence shown here is derived from an EMBL/GenBank/DDBJ whole genome shotgun (WGS) entry which is preliminary data.</text>
</comment>
<gene>
    <name evidence="1" type="ORF">EV420DRAFT_1554297</name>
</gene>